<keyword evidence="2" id="KW-1185">Reference proteome</keyword>
<dbReference type="RefSeq" id="WP_106871308.1">
    <property type="nucleotide sequence ID" value="NZ_CP053841.1"/>
</dbReference>
<organism evidence="1 2">
    <name type="scientific">Campylobacter blaseri</name>
    <dbReference type="NCBI Taxonomy" id="2042961"/>
    <lineage>
        <taxon>Bacteria</taxon>
        <taxon>Pseudomonadati</taxon>
        <taxon>Campylobacterota</taxon>
        <taxon>Epsilonproteobacteria</taxon>
        <taxon>Campylobacterales</taxon>
        <taxon>Campylobacteraceae</taxon>
        <taxon>Campylobacter</taxon>
    </lineage>
</organism>
<dbReference type="OrthoDB" id="345845at2"/>
<sequence>MKKYILLPLFLMVFAINGFSIDGLIVATKDYTFMDKWSKIKSNDGPTLVGSDTIFKNQYFYIVVPFSHYDMKDDGMVDISLSIKVVKPNGKEAFSEGIADFYKHKNTPKDMVLIGDAVLKISFEDVDEFGEYKIYAKITDNISGKTKELNSKINLVELPKYSDFVVKNDKELGKWLSFYYTKLEPEKALSNFIYFTKSSIAKKNRLSLHIAEFFLEIFKNNTFLYPDILEALKNEKGYARNMLLFLISNLDIDENLFINELTKDEKESYLKFKKSPIPNPYEEIMHPMQLDMLWTNFMASGSYKPILKLIQTLDYVEYDGALKTYKNKNNKTQNDKKNALYNAIYGSLVWSLKSNMQQHKLVKQYMEWAYAHENLNDVQKRELGKILEVR</sequence>
<dbReference type="AlphaFoldDB" id="A0A2P8R096"/>
<dbReference type="EMBL" id="PDHH01000004">
    <property type="protein sequence ID" value="PSM51918.1"/>
    <property type="molecule type" value="Genomic_DNA"/>
</dbReference>
<dbReference type="Proteomes" id="UP000240535">
    <property type="component" value="Unassembled WGS sequence"/>
</dbReference>
<evidence type="ECO:0000313" key="2">
    <source>
        <dbReference type="Proteomes" id="UP000240535"/>
    </source>
</evidence>
<evidence type="ECO:0000313" key="1">
    <source>
        <dbReference type="EMBL" id="PSM51918.1"/>
    </source>
</evidence>
<proteinExistence type="predicted"/>
<gene>
    <name evidence="1" type="ORF">CQ405_04960</name>
</gene>
<protein>
    <submittedName>
        <fullName evidence="1">Uncharacterized protein</fullName>
    </submittedName>
</protein>
<reference evidence="2" key="1">
    <citation type="submission" date="2017-10" db="EMBL/GenBank/DDBJ databases">
        <title>Campylobacter species from seals.</title>
        <authorList>
            <person name="Gilbert M.J."/>
            <person name="Zomer A.L."/>
            <person name="Timmerman A.J."/>
            <person name="Duim B."/>
            <person name="Wagenaar J.A."/>
        </authorList>
    </citation>
    <scope>NUCLEOTIDE SEQUENCE [LARGE SCALE GENOMIC DNA]</scope>
    <source>
        <strain evidence="2">17S00004-5</strain>
    </source>
</reference>
<accession>A0A2P8R096</accession>
<name>A0A2P8R096_9BACT</name>
<comment type="caution">
    <text evidence="1">The sequence shown here is derived from an EMBL/GenBank/DDBJ whole genome shotgun (WGS) entry which is preliminary data.</text>
</comment>